<name>K3WG35_GLOUD</name>
<keyword evidence="5" id="KW-0028">Amino-acid biosynthesis</keyword>
<dbReference type="OMA" id="LVMTYWN"/>
<evidence type="ECO:0000256" key="2">
    <source>
        <dbReference type="ARBA" id="ARBA00004733"/>
    </source>
</evidence>
<evidence type="ECO:0000313" key="12">
    <source>
        <dbReference type="Proteomes" id="UP000019132"/>
    </source>
</evidence>
<dbReference type="SUPFAM" id="SSF51366">
    <property type="entry name" value="Ribulose-phoshate binding barrel"/>
    <property type="match status" value="1"/>
</dbReference>
<dbReference type="EnsemblProtists" id="PYU1_T003926">
    <property type="protein sequence ID" value="PYU1_T003926"/>
    <property type="gene ID" value="PYU1_G003916"/>
</dbReference>
<comment type="similarity">
    <text evidence="10">Belongs to the TrpA family.</text>
</comment>
<evidence type="ECO:0000256" key="9">
    <source>
        <dbReference type="ARBA" id="ARBA00049047"/>
    </source>
</evidence>
<evidence type="ECO:0000256" key="5">
    <source>
        <dbReference type="ARBA" id="ARBA00022605"/>
    </source>
</evidence>
<evidence type="ECO:0000256" key="1">
    <source>
        <dbReference type="ARBA" id="ARBA00003365"/>
    </source>
</evidence>
<dbReference type="CDD" id="cd04724">
    <property type="entry name" value="Tryptophan_synthase_alpha"/>
    <property type="match status" value="1"/>
</dbReference>
<protein>
    <recommendedName>
        <fullName evidence="4">tryptophan synthase</fullName>
        <ecNumber evidence="4">4.2.1.20</ecNumber>
    </recommendedName>
</protein>
<keyword evidence="8" id="KW-0456">Lyase</keyword>
<keyword evidence="7" id="KW-0057">Aromatic amino acid biosynthesis</keyword>
<dbReference type="GO" id="GO:0004834">
    <property type="term" value="F:tryptophan synthase activity"/>
    <property type="evidence" value="ECO:0007669"/>
    <property type="project" value="UniProtKB-EC"/>
</dbReference>
<dbReference type="PROSITE" id="PS51257">
    <property type="entry name" value="PROKAR_LIPOPROTEIN"/>
    <property type="match status" value="1"/>
</dbReference>
<dbReference type="UniPathway" id="UPA00035">
    <property type="reaction ID" value="UER00044"/>
</dbReference>
<sequence>MAVRKTIVQTFEDAKANNTAAFITFTACGFKTKADTVEILLALQRGGANIIELGIPYSDPQADGPTIQKAHQVGVDQGITLHDVLATVKDARQEGLTVPLVLMGYYNNIMQYGESKICKDAHEAGVDGFIIVDLPPEEAQFLSDESKRYGISYIPLISPTTTESRMRVIAKVAHGFVYCVSLTGVTGARTELPPNLEAFMQKIRSNVSLPLALGFGLSSREHFLQASALADGVVMGSKIIKIIESANNTASRAANVEAFCKSIVSA</sequence>
<dbReference type="InterPro" id="IPR011060">
    <property type="entry name" value="RibuloseP-bd_barrel"/>
</dbReference>
<dbReference type="HAMAP" id="MF_00131">
    <property type="entry name" value="Trp_synth_alpha"/>
    <property type="match status" value="1"/>
</dbReference>
<dbReference type="PANTHER" id="PTHR43406">
    <property type="entry name" value="TRYPTOPHAN SYNTHASE, ALPHA CHAIN"/>
    <property type="match status" value="1"/>
</dbReference>
<evidence type="ECO:0000256" key="4">
    <source>
        <dbReference type="ARBA" id="ARBA00012043"/>
    </source>
</evidence>
<dbReference type="InterPro" id="IPR002028">
    <property type="entry name" value="Trp_synthase_suA"/>
</dbReference>
<dbReference type="Proteomes" id="UP000019132">
    <property type="component" value="Unassembled WGS sequence"/>
</dbReference>
<dbReference type="EMBL" id="GL376567">
    <property type="status" value="NOT_ANNOTATED_CDS"/>
    <property type="molecule type" value="Genomic_DNA"/>
</dbReference>
<dbReference type="InterPro" id="IPR013785">
    <property type="entry name" value="Aldolase_TIM"/>
</dbReference>
<evidence type="ECO:0000256" key="10">
    <source>
        <dbReference type="RuleBase" id="RU003662"/>
    </source>
</evidence>
<dbReference type="PANTHER" id="PTHR43406:SF1">
    <property type="entry name" value="TRYPTOPHAN SYNTHASE ALPHA CHAIN, CHLOROPLASTIC"/>
    <property type="match status" value="1"/>
</dbReference>
<comment type="catalytic activity">
    <reaction evidence="9">
        <text>(1S,2R)-1-C-(indol-3-yl)glycerol 3-phosphate + L-serine = D-glyceraldehyde 3-phosphate + L-tryptophan + H2O</text>
        <dbReference type="Rhea" id="RHEA:10532"/>
        <dbReference type="ChEBI" id="CHEBI:15377"/>
        <dbReference type="ChEBI" id="CHEBI:33384"/>
        <dbReference type="ChEBI" id="CHEBI:57912"/>
        <dbReference type="ChEBI" id="CHEBI:58866"/>
        <dbReference type="ChEBI" id="CHEBI:59776"/>
        <dbReference type="EC" id="4.2.1.20"/>
    </reaction>
</comment>
<dbReference type="AlphaFoldDB" id="K3WG35"/>
<dbReference type="VEuPathDB" id="FungiDB:PYU1_G003916"/>
<accession>K3WG35</accession>
<organism evidence="11 12">
    <name type="scientific">Globisporangium ultimum (strain ATCC 200006 / CBS 805.95 / DAOM BR144)</name>
    <name type="common">Pythium ultimum</name>
    <dbReference type="NCBI Taxonomy" id="431595"/>
    <lineage>
        <taxon>Eukaryota</taxon>
        <taxon>Sar</taxon>
        <taxon>Stramenopiles</taxon>
        <taxon>Oomycota</taxon>
        <taxon>Peronosporomycetes</taxon>
        <taxon>Pythiales</taxon>
        <taxon>Pythiaceae</taxon>
        <taxon>Globisporangium</taxon>
    </lineage>
</organism>
<keyword evidence="12" id="KW-1185">Reference proteome</keyword>
<comment type="subunit">
    <text evidence="3">Tetramer of two alpha and two beta chains.</text>
</comment>
<dbReference type="Pfam" id="PF00290">
    <property type="entry name" value="Trp_syntA"/>
    <property type="match status" value="1"/>
</dbReference>
<dbReference type="eggNOG" id="KOG4175">
    <property type="taxonomic scope" value="Eukaryota"/>
</dbReference>
<reference evidence="11" key="3">
    <citation type="submission" date="2015-02" db="UniProtKB">
        <authorList>
            <consortium name="EnsemblProtists"/>
        </authorList>
    </citation>
    <scope>IDENTIFICATION</scope>
    <source>
        <strain evidence="11">DAOM BR144</strain>
    </source>
</reference>
<proteinExistence type="inferred from homology"/>
<dbReference type="EC" id="4.2.1.20" evidence="4"/>
<evidence type="ECO:0000256" key="3">
    <source>
        <dbReference type="ARBA" id="ARBA00011270"/>
    </source>
</evidence>
<evidence type="ECO:0000256" key="8">
    <source>
        <dbReference type="ARBA" id="ARBA00023239"/>
    </source>
</evidence>
<evidence type="ECO:0000313" key="11">
    <source>
        <dbReference type="EnsemblProtists" id="PYU1_T003926"/>
    </source>
</evidence>
<reference evidence="12" key="1">
    <citation type="journal article" date="2010" name="Genome Biol.">
        <title>Genome sequence of the necrotrophic plant pathogen Pythium ultimum reveals original pathogenicity mechanisms and effector repertoire.</title>
        <authorList>
            <person name="Levesque C.A."/>
            <person name="Brouwer H."/>
            <person name="Cano L."/>
            <person name="Hamilton J.P."/>
            <person name="Holt C."/>
            <person name="Huitema E."/>
            <person name="Raffaele S."/>
            <person name="Robideau G.P."/>
            <person name="Thines M."/>
            <person name="Win J."/>
            <person name="Zerillo M.M."/>
            <person name="Beakes G.W."/>
            <person name="Boore J.L."/>
            <person name="Busam D."/>
            <person name="Dumas B."/>
            <person name="Ferriera S."/>
            <person name="Fuerstenberg S.I."/>
            <person name="Gachon C.M."/>
            <person name="Gaulin E."/>
            <person name="Govers F."/>
            <person name="Grenville-Briggs L."/>
            <person name="Horner N."/>
            <person name="Hostetler J."/>
            <person name="Jiang R.H."/>
            <person name="Johnson J."/>
            <person name="Krajaejun T."/>
            <person name="Lin H."/>
            <person name="Meijer H.J."/>
            <person name="Moore B."/>
            <person name="Morris P."/>
            <person name="Phuntmart V."/>
            <person name="Puiu D."/>
            <person name="Shetty J."/>
            <person name="Stajich J.E."/>
            <person name="Tripathy S."/>
            <person name="Wawra S."/>
            <person name="van West P."/>
            <person name="Whitty B.R."/>
            <person name="Coutinho P.M."/>
            <person name="Henrissat B."/>
            <person name="Martin F."/>
            <person name="Thomas P.D."/>
            <person name="Tyler B.M."/>
            <person name="De Vries R.P."/>
            <person name="Kamoun S."/>
            <person name="Yandell M."/>
            <person name="Tisserat N."/>
            <person name="Buell C.R."/>
        </authorList>
    </citation>
    <scope>NUCLEOTIDE SEQUENCE</scope>
    <source>
        <strain evidence="12">DAOM:BR144</strain>
    </source>
</reference>
<comment type="function">
    <text evidence="1">The alpha subunit is responsible for the aldol cleavage of indoleglycerol phosphate to indole and glyceraldehyde 3-phosphate.</text>
</comment>
<dbReference type="Gene3D" id="3.20.20.70">
    <property type="entry name" value="Aldolase class I"/>
    <property type="match status" value="1"/>
</dbReference>
<evidence type="ECO:0000256" key="6">
    <source>
        <dbReference type="ARBA" id="ARBA00022822"/>
    </source>
</evidence>
<dbReference type="GO" id="GO:0005829">
    <property type="term" value="C:cytosol"/>
    <property type="evidence" value="ECO:0007669"/>
    <property type="project" value="TreeGrafter"/>
</dbReference>
<comment type="pathway">
    <text evidence="2">Amino-acid biosynthesis; L-tryptophan biosynthesis; L-tryptophan from chorismate: step 5/5.</text>
</comment>
<keyword evidence="6" id="KW-0822">Tryptophan biosynthesis</keyword>
<dbReference type="FunFam" id="3.20.20.70:FF:000037">
    <property type="entry name" value="Tryptophan synthase alpha chain"/>
    <property type="match status" value="1"/>
</dbReference>
<evidence type="ECO:0000256" key="7">
    <source>
        <dbReference type="ARBA" id="ARBA00023141"/>
    </source>
</evidence>
<dbReference type="NCBIfam" id="TIGR00262">
    <property type="entry name" value="trpA"/>
    <property type="match status" value="1"/>
</dbReference>
<dbReference type="InParanoid" id="K3WG35"/>
<reference evidence="12" key="2">
    <citation type="submission" date="2010-04" db="EMBL/GenBank/DDBJ databases">
        <authorList>
            <person name="Buell R."/>
            <person name="Hamilton J."/>
            <person name="Hostetler J."/>
        </authorList>
    </citation>
    <scope>NUCLEOTIDE SEQUENCE [LARGE SCALE GENOMIC DNA]</scope>
    <source>
        <strain evidence="12">DAOM:BR144</strain>
    </source>
</reference>
<dbReference type="STRING" id="431595.K3WG35"/>
<dbReference type="HOGENOM" id="CLU_016734_0_0_1"/>